<comment type="caution">
    <text evidence="10">The sequence shown here is derived from an EMBL/GenBank/DDBJ whole genome shotgun (WGS) entry which is preliminary data.</text>
</comment>
<dbReference type="GO" id="GO:0055085">
    <property type="term" value="P:transmembrane transport"/>
    <property type="evidence" value="ECO:0007669"/>
    <property type="project" value="InterPro"/>
</dbReference>
<gene>
    <name evidence="10" type="ORF">EAS64_01980</name>
</gene>
<evidence type="ECO:0000256" key="3">
    <source>
        <dbReference type="ARBA" id="ARBA00022448"/>
    </source>
</evidence>
<evidence type="ECO:0000313" key="11">
    <source>
        <dbReference type="Proteomes" id="UP000460272"/>
    </source>
</evidence>
<feature type="transmembrane region" description="Helical" evidence="8">
    <location>
        <begin position="181"/>
        <end position="203"/>
    </location>
</feature>
<reference evidence="10 11" key="1">
    <citation type="submission" date="2018-11" db="EMBL/GenBank/DDBJ databases">
        <title>Trebonia kvetii gen.nov., sp.nov., a novel acidophilic actinobacterium, and proposal of the new actinobacterial family Treboniaceae fam. nov.</title>
        <authorList>
            <person name="Rapoport D."/>
            <person name="Sagova-Mareckova M."/>
            <person name="Sedlacek I."/>
            <person name="Provaznik J."/>
            <person name="Kralova S."/>
            <person name="Pavlinic D."/>
            <person name="Benes V."/>
            <person name="Kopecky J."/>
        </authorList>
    </citation>
    <scope>NUCLEOTIDE SEQUENCE [LARGE SCALE GENOMIC DNA]</scope>
    <source>
        <strain evidence="10 11">15Tr583</strain>
    </source>
</reference>
<sequence length="310" mass="34196">MTDIAGTRQRAYGREGSGQGRLLRLSTMLWRRPWARATLLLTPPLAWFLLVYVASLVILLITAFWSINPFTTNIDRTWSLSNFHQIFTTPAYLSDIWQTVAMAAEVTVTDAIIAFPFAYFMARVAAPRTRTVLFVAILLPLWASYLAKVYSWVLIFTNNGFLDWVAGGLGLGHPQLIYTNWAVYAVFCYLWLPYMIIPVYGALERVPGSLIEASQDLGGRTWRTTRSVLLPLVLPGIVAGSIFTFSLTLGDYITPLLVGGTKANFIGNVIYTNIGIANNVPFAAAMALVPIVIMGLYLSGARALGAFEAL</sequence>
<evidence type="ECO:0000256" key="8">
    <source>
        <dbReference type="RuleBase" id="RU363032"/>
    </source>
</evidence>
<dbReference type="CDD" id="cd06261">
    <property type="entry name" value="TM_PBP2"/>
    <property type="match status" value="1"/>
</dbReference>
<keyword evidence="3 8" id="KW-0813">Transport</keyword>
<keyword evidence="4" id="KW-1003">Cell membrane</keyword>
<dbReference type="Pfam" id="PF00528">
    <property type="entry name" value="BPD_transp_1"/>
    <property type="match status" value="1"/>
</dbReference>
<protein>
    <submittedName>
        <fullName evidence="10">ABC transporter permease</fullName>
    </submittedName>
</protein>
<evidence type="ECO:0000256" key="2">
    <source>
        <dbReference type="ARBA" id="ARBA00007069"/>
    </source>
</evidence>
<comment type="subcellular location">
    <subcellularLocation>
        <location evidence="1 8">Cell membrane</location>
        <topology evidence="1 8">Multi-pass membrane protein</topology>
    </subcellularLocation>
</comment>
<organism evidence="10 11">
    <name type="scientific">Trebonia kvetii</name>
    <dbReference type="NCBI Taxonomy" id="2480626"/>
    <lineage>
        <taxon>Bacteria</taxon>
        <taxon>Bacillati</taxon>
        <taxon>Actinomycetota</taxon>
        <taxon>Actinomycetes</taxon>
        <taxon>Streptosporangiales</taxon>
        <taxon>Treboniaceae</taxon>
        <taxon>Trebonia</taxon>
    </lineage>
</organism>
<keyword evidence="6 8" id="KW-1133">Transmembrane helix</keyword>
<evidence type="ECO:0000259" key="9">
    <source>
        <dbReference type="PROSITE" id="PS50928"/>
    </source>
</evidence>
<feature type="domain" description="ABC transmembrane type-1" evidence="9">
    <location>
        <begin position="96"/>
        <end position="299"/>
    </location>
</feature>
<dbReference type="SUPFAM" id="SSF161098">
    <property type="entry name" value="MetI-like"/>
    <property type="match status" value="1"/>
</dbReference>
<evidence type="ECO:0000256" key="1">
    <source>
        <dbReference type="ARBA" id="ARBA00004651"/>
    </source>
</evidence>
<feature type="transmembrane region" description="Helical" evidence="8">
    <location>
        <begin position="45"/>
        <end position="67"/>
    </location>
</feature>
<evidence type="ECO:0000256" key="5">
    <source>
        <dbReference type="ARBA" id="ARBA00022692"/>
    </source>
</evidence>
<dbReference type="InterPro" id="IPR000515">
    <property type="entry name" value="MetI-like"/>
</dbReference>
<feature type="transmembrane region" description="Helical" evidence="8">
    <location>
        <begin position="96"/>
        <end position="120"/>
    </location>
</feature>
<dbReference type="RefSeq" id="WP_145850987.1">
    <property type="nucleotide sequence ID" value="NZ_RPFW01000001.1"/>
</dbReference>
<feature type="transmembrane region" description="Helical" evidence="8">
    <location>
        <begin position="270"/>
        <end position="298"/>
    </location>
</feature>
<dbReference type="Gene3D" id="1.10.3720.10">
    <property type="entry name" value="MetI-like"/>
    <property type="match status" value="1"/>
</dbReference>
<dbReference type="AlphaFoldDB" id="A0A6P2C9K1"/>
<proteinExistence type="inferred from homology"/>
<dbReference type="InterPro" id="IPR035906">
    <property type="entry name" value="MetI-like_sf"/>
</dbReference>
<evidence type="ECO:0000256" key="6">
    <source>
        <dbReference type="ARBA" id="ARBA00022989"/>
    </source>
</evidence>
<dbReference type="PROSITE" id="PS50928">
    <property type="entry name" value="ABC_TM1"/>
    <property type="match status" value="1"/>
</dbReference>
<keyword evidence="7 8" id="KW-0472">Membrane</keyword>
<dbReference type="EMBL" id="RPFW01000001">
    <property type="protein sequence ID" value="TVZ06233.1"/>
    <property type="molecule type" value="Genomic_DNA"/>
</dbReference>
<accession>A0A6P2C9K1</accession>
<feature type="transmembrane region" description="Helical" evidence="8">
    <location>
        <begin position="132"/>
        <end position="155"/>
    </location>
</feature>
<keyword evidence="5 8" id="KW-0812">Transmembrane</keyword>
<dbReference type="GO" id="GO:0005886">
    <property type="term" value="C:plasma membrane"/>
    <property type="evidence" value="ECO:0007669"/>
    <property type="project" value="UniProtKB-SubCell"/>
</dbReference>
<keyword evidence="11" id="KW-1185">Reference proteome</keyword>
<name>A0A6P2C9K1_9ACTN</name>
<dbReference type="PANTHER" id="PTHR42929">
    <property type="entry name" value="INNER MEMBRANE ABC TRANSPORTER PERMEASE PROTEIN YDCU-RELATED-RELATED"/>
    <property type="match status" value="1"/>
</dbReference>
<comment type="similarity">
    <text evidence="2">Belongs to the binding-protein-dependent transport system permease family. CysTW subfamily.</text>
</comment>
<dbReference type="OrthoDB" id="9808619at2"/>
<evidence type="ECO:0000256" key="4">
    <source>
        <dbReference type="ARBA" id="ARBA00022475"/>
    </source>
</evidence>
<dbReference type="Proteomes" id="UP000460272">
    <property type="component" value="Unassembled WGS sequence"/>
</dbReference>
<evidence type="ECO:0000313" key="10">
    <source>
        <dbReference type="EMBL" id="TVZ06233.1"/>
    </source>
</evidence>
<feature type="transmembrane region" description="Helical" evidence="8">
    <location>
        <begin position="228"/>
        <end position="250"/>
    </location>
</feature>
<evidence type="ECO:0000256" key="7">
    <source>
        <dbReference type="ARBA" id="ARBA00023136"/>
    </source>
</evidence>
<dbReference type="PANTHER" id="PTHR42929:SF1">
    <property type="entry name" value="INNER MEMBRANE ABC TRANSPORTER PERMEASE PROTEIN YDCU-RELATED"/>
    <property type="match status" value="1"/>
</dbReference>